<dbReference type="PANTHER" id="PTHR22990:SF15">
    <property type="entry name" value="F-BOX ONLY PROTEIN 10"/>
    <property type="match status" value="1"/>
</dbReference>
<dbReference type="InterPro" id="IPR012334">
    <property type="entry name" value="Pectin_lyas_fold"/>
</dbReference>
<feature type="compositionally biased region" description="Polar residues" evidence="2">
    <location>
        <begin position="1"/>
        <end position="15"/>
    </location>
</feature>
<dbReference type="OrthoDB" id="427974at2759"/>
<sequence>MIAWYSSSGNDSENSAFAAADGVGGVPGFPGDEKSDDKNNSSCGVKSLTVGPNPGEFETISKALDASAKEGGATIEIKSGTYKERILMNKDNVKLVGLSDDVFVEWRTSTPYESVLEVTSENASVENVKFTHASKSVANNFGVFVKEKGSLKLKNVSVTSETGSGVATEGGSIDAENVVIDKCKNHGVSAFGNQSEDPKSGQVHLKNVAISNCGGDGILLRGGVQIDSLDVKIDNCTGFGVDAFENVQGTMKACKISKCRKGNVGGDNDNYDGNGVGIELV</sequence>
<dbReference type="InterPro" id="IPR039448">
    <property type="entry name" value="Beta_helix"/>
</dbReference>
<evidence type="ECO:0000256" key="2">
    <source>
        <dbReference type="SAM" id="MobiDB-lite"/>
    </source>
</evidence>
<evidence type="ECO:0000313" key="5">
    <source>
        <dbReference type="Proteomes" id="UP000198341"/>
    </source>
</evidence>
<dbReference type="STRING" id="41875.K8F1E4"/>
<organism evidence="4 5">
    <name type="scientific">Bathycoccus prasinos</name>
    <dbReference type="NCBI Taxonomy" id="41875"/>
    <lineage>
        <taxon>Eukaryota</taxon>
        <taxon>Viridiplantae</taxon>
        <taxon>Chlorophyta</taxon>
        <taxon>Mamiellophyceae</taxon>
        <taxon>Mamiellales</taxon>
        <taxon>Bathycoccaceae</taxon>
        <taxon>Bathycoccus</taxon>
    </lineage>
</organism>
<name>K8F1E4_9CHLO</name>
<dbReference type="SUPFAM" id="SSF51126">
    <property type="entry name" value="Pectin lyase-like"/>
    <property type="match status" value="1"/>
</dbReference>
<keyword evidence="1" id="KW-0677">Repeat</keyword>
<accession>K8F1E4</accession>
<gene>
    <name evidence="4" type="ORF">Bathy03g02130</name>
</gene>
<evidence type="ECO:0000259" key="3">
    <source>
        <dbReference type="Pfam" id="PF13229"/>
    </source>
</evidence>
<keyword evidence="5" id="KW-1185">Reference proteome</keyword>
<dbReference type="eggNOG" id="ENOG502S7HS">
    <property type="taxonomic scope" value="Eukaryota"/>
</dbReference>
<dbReference type="GeneID" id="19016751"/>
<reference evidence="4 5" key="1">
    <citation type="submission" date="2011-10" db="EMBL/GenBank/DDBJ databases">
        <authorList>
            <person name="Genoscope - CEA"/>
        </authorList>
    </citation>
    <scope>NUCLEOTIDE SEQUENCE [LARGE SCALE GENOMIC DNA]</scope>
    <source>
        <strain evidence="4 5">RCC 1105</strain>
    </source>
</reference>
<dbReference type="RefSeq" id="XP_007513921.1">
    <property type="nucleotide sequence ID" value="XM_007513859.1"/>
</dbReference>
<dbReference type="Proteomes" id="UP000198341">
    <property type="component" value="Chromosome 3"/>
</dbReference>
<dbReference type="Pfam" id="PF13229">
    <property type="entry name" value="Beta_helix"/>
    <property type="match status" value="1"/>
</dbReference>
<protein>
    <recommendedName>
        <fullName evidence="3">Right handed beta helix domain-containing protein</fullName>
    </recommendedName>
</protein>
<dbReference type="InterPro" id="IPR011050">
    <property type="entry name" value="Pectin_lyase_fold/virulence"/>
</dbReference>
<dbReference type="InterPro" id="IPR051550">
    <property type="entry name" value="SCF-Subunits/Alg-Epimerases"/>
</dbReference>
<evidence type="ECO:0000256" key="1">
    <source>
        <dbReference type="ARBA" id="ARBA00022737"/>
    </source>
</evidence>
<feature type="region of interest" description="Disordered" evidence="2">
    <location>
        <begin position="1"/>
        <end position="50"/>
    </location>
</feature>
<dbReference type="Gene3D" id="2.160.20.10">
    <property type="entry name" value="Single-stranded right-handed beta-helix, Pectin lyase-like"/>
    <property type="match status" value="1"/>
</dbReference>
<dbReference type="EMBL" id="FO082276">
    <property type="protein sequence ID" value="CCO15358.1"/>
    <property type="molecule type" value="Genomic_DNA"/>
</dbReference>
<feature type="domain" description="Right handed beta helix" evidence="3">
    <location>
        <begin position="165"/>
        <end position="263"/>
    </location>
</feature>
<dbReference type="KEGG" id="bpg:Bathy03g02130"/>
<dbReference type="PANTHER" id="PTHR22990">
    <property type="entry name" value="F-BOX ONLY PROTEIN"/>
    <property type="match status" value="1"/>
</dbReference>
<proteinExistence type="predicted"/>
<evidence type="ECO:0000313" key="4">
    <source>
        <dbReference type="EMBL" id="CCO15358.1"/>
    </source>
</evidence>
<dbReference type="AlphaFoldDB" id="K8F1E4"/>